<reference evidence="2 3" key="1">
    <citation type="journal article" date="2016" name="Nat. Commun.">
        <title>Thousands of microbial genomes shed light on interconnected biogeochemical processes in an aquifer system.</title>
        <authorList>
            <person name="Anantharaman K."/>
            <person name="Brown C.T."/>
            <person name="Hug L.A."/>
            <person name="Sharon I."/>
            <person name="Castelle C.J."/>
            <person name="Probst A.J."/>
            <person name="Thomas B.C."/>
            <person name="Singh A."/>
            <person name="Wilkins M.J."/>
            <person name="Karaoz U."/>
            <person name="Brodie E.L."/>
            <person name="Williams K.H."/>
            <person name="Hubbard S.S."/>
            <person name="Banfield J.F."/>
        </authorList>
    </citation>
    <scope>NUCLEOTIDE SEQUENCE [LARGE SCALE GENOMIC DNA]</scope>
    <source>
        <strain evidence="3">RIFCSPLOWO2_12_FULL_64_10</strain>
    </source>
</reference>
<proteinExistence type="predicted"/>
<comment type="caution">
    <text evidence="2">The sequence shown here is derived from an EMBL/GenBank/DDBJ whole genome shotgun (WGS) entry which is preliminary data.</text>
</comment>
<dbReference type="Pfam" id="PF01261">
    <property type="entry name" value="AP_endonuc_2"/>
    <property type="match status" value="1"/>
</dbReference>
<gene>
    <name evidence="2" type="ORF">A3F84_26550</name>
</gene>
<dbReference type="InterPro" id="IPR036237">
    <property type="entry name" value="Xyl_isomerase-like_sf"/>
</dbReference>
<dbReference type="PANTHER" id="PTHR12110">
    <property type="entry name" value="HYDROXYPYRUVATE ISOMERASE"/>
    <property type="match status" value="1"/>
</dbReference>
<name>A0A1F6CQJ3_HANXR</name>
<dbReference type="AlphaFoldDB" id="A0A1F6CQJ3"/>
<protein>
    <recommendedName>
        <fullName evidence="1">Xylose isomerase-like TIM barrel domain-containing protein</fullName>
    </recommendedName>
</protein>
<feature type="domain" description="Xylose isomerase-like TIM barrel" evidence="1">
    <location>
        <begin position="35"/>
        <end position="263"/>
    </location>
</feature>
<dbReference type="Proteomes" id="UP000178606">
    <property type="component" value="Unassembled WGS sequence"/>
</dbReference>
<dbReference type="InterPro" id="IPR050312">
    <property type="entry name" value="IolE/XylAMocC-like"/>
</dbReference>
<evidence type="ECO:0000313" key="3">
    <source>
        <dbReference type="Proteomes" id="UP000178606"/>
    </source>
</evidence>
<dbReference type="EMBL" id="MFKF01000184">
    <property type="protein sequence ID" value="OGG51414.1"/>
    <property type="molecule type" value="Genomic_DNA"/>
</dbReference>
<accession>A0A1F6CQJ3</accession>
<evidence type="ECO:0000313" key="2">
    <source>
        <dbReference type="EMBL" id="OGG51414.1"/>
    </source>
</evidence>
<dbReference type="Gene3D" id="3.20.20.150">
    <property type="entry name" value="Divalent-metal-dependent TIM barrel enzymes"/>
    <property type="match status" value="1"/>
</dbReference>
<sequence>MNLSSLAGYNLDAAIQTVGKMDFQAIGLPAYAGLRGRQGEIPGFWFDDLTEEEIDHLKRSLRRFERVIIQAPSEDVPLFTYNRGVQREAMRQIFFSIEAAWMLGARLITVRANPKRGFALKEYWREMAEVFREIGDFADGCSIRVAVETGFPDAYKEYTKLFLEIDHDAVGAAIHVGELRPYLPRDRQGDGVEFYNDLLMSLFQMLGSKVFHVRLSDASAPDWEGGQAIGLGSVEIEPVLGFLDEIHYEGGLELSLTEPDAEQALRTSRARVEMMLQNL</sequence>
<dbReference type="InterPro" id="IPR013022">
    <property type="entry name" value="Xyl_isomerase-like_TIM-brl"/>
</dbReference>
<evidence type="ECO:0000259" key="1">
    <source>
        <dbReference type="Pfam" id="PF01261"/>
    </source>
</evidence>
<dbReference type="SUPFAM" id="SSF51658">
    <property type="entry name" value="Xylose isomerase-like"/>
    <property type="match status" value="1"/>
</dbReference>
<organism evidence="2 3">
    <name type="scientific">Handelsmanbacteria sp. (strain RIFCSPLOWO2_12_FULL_64_10)</name>
    <dbReference type="NCBI Taxonomy" id="1817868"/>
    <lineage>
        <taxon>Bacteria</taxon>
        <taxon>Candidatus Handelsmaniibacteriota</taxon>
    </lineage>
</organism>